<evidence type="ECO:0000256" key="1">
    <source>
        <dbReference type="SAM" id="Phobius"/>
    </source>
</evidence>
<dbReference type="Gene3D" id="3.40.50.720">
    <property type="entry name" value="NAD(P)-binding Rossmann-like Domain"/>
    <property type="match status" value="1"/>
</dbReference>
<dbReference type="PANTHER" id="PTHR14097">
    <property type="entry name" value="OXIDOREDUCTASE HTATIP2"/>
    <property type="match status" value="1"/>
</dbReference>
<evidence type="ECO:0000259" key="2">
    <source>
        <dbReference type="SMART" id="SM00859"/>
    </source>
</evidence>
<keyword evidence="1" id="KW-0812">Transmembrane</keyword>
<evidence type="ECO:0000313" key="4">
    <source>
        <dbReference type="Proteomes" id="UP000184172"/>
    </source>
</evidence>
<dbReference type="InterPro" id="IPR036291">
    <property type="entry name" value="NAD(P)-bd_dom_sf"/>
</dbReference>
<keyword evidence="4" id="KW-1185">Reference proteome</keyword>
<dbReference type="AlphaFoldDB" id="A0A1M6I4B7"/>
<feature type="transmembrane region" description="Helical" evidence="1">
    <location>
        <begin position="21"/>
        <end position="40"/>
    </location>
</feature>
<reference evidence="4" key="1">
    <citation type="submission" date="2016-11" db="EMBL/GenBank/DDBJ databases">
        <authorList>
            <person name="Varghese N."/>
            <person name="Submissions S."/>
        </authorList>
    </citation>
    <scope>NUCLEOTIDE SEQUENCE [LARGE SCALE GENOMIC DNA]</scope>
    <source>
        <strain evidence="4">DSM 26349</strain>
    </source>
</reference>
<dbReference type="Pfam" id="PF01118">
    <property type="entry name" value="Semialdhyde_dh"/>
    <property type="match status" value="1"/>
</dbReference>
<feature type="domain" description="Semialdehyde dehydrogenase NAD-binding" evidence="2">
    <location>
        <begin position="21"/>
        <end position="119"/>
    </location>
</feature>
<keyword evidence="1" id="KW-0472">Membrane</keyword>
<dbReference type="Proteomes" id="UP000184172">
    <property type="component" value="Unassembled WGS sequence"/>
</dbReference>
<dbReference type="STRING" id="797419.SAMN05216556_11454"/>
<keyword evidence="1" id="KW-1133">Transmembrane helix</keyword>
<protein>
    <submittedName>
        <fullName evidence="3">Semialdehyde dehydrogenase, NAD binding domain</fullName>
    </submittedName>
</protein>
<dbReference type="GO" id="GO:0016620">
    <property type="term" value="F:oxidoreductase activity, acting on the aldehyde or oxo group of donors, NAD or NADP as acceptor"/>
    <property type="evidence" value="ECO:0007669"/>
    <property type="project" value="InterPro"/>
</dbReference>
<gene>
    <name evidence="3" type="ORF">SAMN04487908_11323</name>
</gene>
<dbReference type="InterPro" id="IPR000534">
    <property type="entry name" value="Semialdehyde_DH_NAD-bd"/>
</dbReference>
<dbReference type="SUPFAM" id="SSF51735">
    <property type="entry name" value="NAD(P)-binding Rossmann-fold domains"/>
    <property type="match status" value="1"/>
</dbReference>
<organism evidence="3 4">
    <name type="scientific">Aequorivita viscosa</name>
    <dbReference type="NCBI Taxonomy" id="797419"/>
    <lineage>
        <taxon>Bacteria</taxon>
        <taxon>Pseudomonadati</taxon>
        <taxon>Bacteroidota</taxon>
        <taxon>Flavobacteriia</taxon>
        <taxon>Flavobacteriales</taxon>
        <taxon>Flavobacteriaceae</taxon>
        <taxon>Aequorivita</taxon>
    </lineage>
</organism>
<dbReference type="EMBL" id="FQYV01000013">
    <property type="protein sequence ID" value="SHJ29291.1"/>
    <property type="molecule type" value="Genomic_DNA"/>
</dbReference>
<sequence length="232" mass="26111">MFSQLPVQFSKPCRYLYTMKTAIILGATGLTGSILLYRLIEDDSFDKIKLFSRSSAGKNSPKVEEHLIDLFQLEKHSKDFTADVVFCCIGTTKAKTPDDETYRKIDYGIPVSAAKLAKENGIKSFIVISALDANENSRIFYNRTKGEMERDVLKQRIEKTYILQPALIDGDRNESRFGEKIAGIVMKAFGFLIPKKYKVIKAEIIAQAMLILAKEGYSEKCITSDKIKEIAA</sequence>
<dbReference type="SMART" id="SM00859">
    <property type="entry name" value="Semialdhyde_dh"/>
    <property type="match status" value="1"/>
</dbReference>
<accession>A0A1M6I4B7</accession>
<dbReference type="PANTHER" id="PTHR14097:SF7">
    <property type="entry name" value="OXIDOREDUCTASE HTATIP2"/>
    <property type="match status" value="1"/>
</dbReference>
<evidence type="ECO:0000313" key="3">
    <source>
        <dbReference type="EMBL" id="SHJ29291.1"/>
    </source>
</evidence>
<dbReference type="GO" id="GO:0051287">
    <property type="term" value="F:NAD binding"/>
    <property type="evidence" value="ECO:0007669"/>
    <property type="project" value="InterPro"/>
</dbReference>
<proteinExistence type="predicted"/>
<name>A0A1M6I4B7_9FLAO</name>
<dbReference type="RefSeq" id="WP_244885845.1">
    <property type="nucleotide sequence ID" value="NZ_FNNS01000014.1"/>
</dbReference>